<protein>
    <submittedName>
        <fullName evidence="1">Uncharacterized protein</fullName>
    </submittedName>
</protein>
<accession>A0A0F9AGY0</accession>
<evidence type="ECO:0000313" key="1">
    <source>
        <dbReference type="EMBL" id="KKL08680.1"/>
    </source>
</evidence>
<feature type="non-terminal residue" evidence="1">
    <location>
        <position position="47"/>
    </location>
</feature>
<proteinExistence type="predicted"/>
<gene>
    <name evidence="1" type="ORF">LCGC14_2573400</name>
</gene>
<comment type="caution">
    <text evidence="1">The sequence shown here is derived from an EMBL/GenBank/DDBJ whole genome shotgun (WGS) entry which is preliminary data.</text>
</comment>
<organism evidence="1">
    <name type="scientific">marine sediment metagenome</name>
    <dbReference type="NCBI Taxonomy" id="412755"/>
    <lineage>
        <taxon>unclassified sequences</taxon>
        <taxon>metagenomes</taxon>
        <taxon>ecological metagenomes</taxon>
    </lineage>
</organism>
<sequence length="47" mass="5492">MPESLFDARVNYNLAYHNDGTHEYFGYASRGTLTSEAKWQIVKFEYA</sequence>
<name>A0A0F9AGY0_9ZZZZ</name>
<dbReference type="EMBL" id="LAZR01042784">
    <property type="protein sequence ID" value="KKL08680.1"/>
    <property type="molecule type" value="Genomic_DNA"/>
</dbReference>
<reference evidence="1" key="1">
    <citation type="journal article" date="2015" name="Nature">
        <title>Complex archaea that bridge the gap between prokaryotes and eukaryotes.</title>
        <authorList>
            <person name="Spang A."/>
            <person name="Saw J.H."/>
            <person name="Jorgensen S.L."/>
            <person name="Zaremba-Niedzwiedzka K."/>
            <person name="Martijn J."/>
            <person name="Lind A.E."/>
            <person name="van Eijk R."/>
            <person name="Schleper C."/>
            <person name="Guy L."/>
            <person name="Ettema T.J."/>
        </authorList>
    </citation>
    <scope>NUCLEOTIDE SEQUENCE</scope>
</reference>
<dbReference type="AlphaFoldDB" id="A0A0F9AGY0"/>